<evidence type="ECO:0000313" key="3">
    <source>
        <dbReference type="Proteomes" id="UP001239994"/>
    </source>
</evidence>
<dbReference type="EMBL" id="JAROKS010000022">
    <property type="protein sequence ID" value="KAK1788645.1"/>
    <property type="molecule type" value="Genomic_DNA"/>
</dbReference>
<name>A0AAD8YZP5_9TELE</name>
<comment type="caution">
    <text evidence="2">The sequence shown here is derived from an EMBL/GenBank/DDBJ whole genome shotgun (WGS) entry which is preliminary data.</text>
</comment>
<feature type="compositionally biased region" description="Basic residues" evidence="1">
    <location>
        <begin position="202"/>
        <end position="222"/>
    </location>
</feature>
<feature type="compositionally biased region" description="Basic and acidic residues" evidence="1">
    <location>
        <begin position="223"/>
        <end position="236"/>
    </location>
</feature>
<keyword evidence="3" id="KW-1185">Reference proteome</keyword>
<feature type="region of interest" description="Disordered" evidence="1">
    <location>
        <begin position="1"/>
        <end position="237"/>
    </location>
</feature>
<feature type="compositionally biased region" description="Basic and acidic residues" evidence="1">
    <location>
        <begin position="31"/>
        <end position="162"/>
    </location>
</feature>
<gene>
    <name evidence="2" type="ORF">P4O66_002468</name>
</gene>
<dbReference type="Proteomes" id="UP001239994">
    <property type="component" value="Unassembled WGS sequence"/>
</dbReference>
<organism evidence="2 3">
    <name type="scientific">Electrophorus voltai</name>
    <dbReference type="NCBI Taxonomy" id="2609070"/>
    <lineage>
        <taxon>Eukaryota</taxon>
        <taxon>Metazoa</taxon>
        <taxon>Chordata</taxon>
        <taxon>Craniata</taxon>
        <taxon>Vertebrata</taxon>
        <taxon>Euteleostomi</taxon>
        <taxon>Actinopterygii</taxon>
        <taxon>Neopterygii</taxon>
        <taxon>Teleostei</taxon>
        <taxon>Ostariophysi</taxon>
        <taxon>Gymnotiformes</taxon>
        <taxon>Gymnotoidei</taxon>
        <taxon>Gymnotidae</taxon>
        <taxon>Electrophorus</taxon>
    </lineage>
</organism>
<accession>A0AAD8YZP5</accession>
<dbReference type="AlphaFoldDB" id="A0AAD8YZP5"/>
<sequence>MHRQALETMVGGAEGGDQWTVIRSDAPPLGRRGEERRGEERRGGVEKRREEKRREEKRGEERRREERREERRGEERRRREEKRREERRGEERRGGEEKRREEKRRERGEEKRKEERRGEEKRGEERRGEGRRGEERREERRGEEKRGEERRGEEKRGEERRGLLKRLSHKGIPTNSVVKAYPLQAGKGQGRDRRTDASPPSPRRRKRMQRSRGVRSSSRGRHCPVEGQHKDGREPKVGGNLGLESWLVLSGLTAQCQGRCRSRDAGKASRPGLGGTLGILYSLTLAYGPDTTPGMHAVTMPFGLGPWPAGGNGGMWWPSLARCSVHAASAFYFVVYVRVTPDGRRLDLQREGGMVPRSHGSVFCTTTT</sequence>
<reference evidence="2" key="1">
    <citation type="submission" date="2023-03" db="EMBL/GenBank/DDBJ databases">
        <title>Electrophorus voltai genome.</title>
        <authorList>
            <person name="Bian C."/>
        </authorList>
    </citation>
    <scope>NUCLEOTIDE SEQUENCE</scope>
    <source>
        <strain evidence="2">CB-2022</strain>
        <tissue evidence="2">Muscle</tissue>
    </source>
</reference>
<protein>
    <submittedName>
        <fullName evidence="2">Uncharacterized protein</fullName>
    </submittedName>
</protein>
<evidence type="ECO:0000256" key="1">
    <source>
        <dbReference type="SAM" id="MobiDB-lite"/>
    </source>
</evidence>
<evidence type="ECO:0000313" key="2">
    <source>
        <dbReference type="EMBL" id="KAK1788645.1"/>
    </source>
</evidence>
<proteinExistence type="predicted"/>